<dbReference type="CDD" id="cd02440">
    <property type="entry name" value="AdoMet_MTases"/>
    <property type="match status" value="1"/>
</dbReference>
<name>A0AAJ0CK92_9HYPO</name>
<dbReference type="AlphaFoldDB" id="A0AAJ0CK92"/>
<sequence>MSPASSTTAARTSQYLQRAYSLAGNSEAQSLYDEWAGVYDSDLIGTGYASPRRSVEAVINNISPPGSDKLTILDAGCGTGLVGDCLARSSLAGKFIVDGVDLSAGMLAVARQKGVYRELETANLNERIERPDGSYDILVCVGTLTKAHVGPNVLAEFARLTAKRGLIVATVHDEVWESGGYKAEVERLQGAGAVQIVSTDEFGILEESGTGGRMVVLKKN</sequence>
<organism evidence="2 3">
    <name type="scientific">Conoideocrella luteorostrata</name>
    <dbReference type="NCBI Taxonomy" id="1105319"/>
    <lineage>
        <taxon>Eukaryota</taxon>
        <taxon>Fungi</taxon>
        <taxon>Dikarya</taxon>
        <taxon>Ascomycota</taxon>
        <taxon>Pezizomycotina</taxon>
        <taxon>Sordariomycetes</taxon>
        <taxon>Hypocreomycetidae</taxon>
        <taxon>Hypocreales</taxon>
        <taxon>Clavicipitaceae</taxon>
        <taxon>Conoideocrella</taxon>
    </lineage>
</organism>
<protein>
    <recommendedName>
        <fullName evidence="1">Methyltransferase domain-containing protein</fullName>
    </recommendedName>
</protein>
<gene>
    <name evidence="2" type="ORF">QQS21_009123</name>
</gene>
<dbReference type="InterPro" id="IPR050508">
    <property type="entry name" value="Methyltransf_Superfamily"/>
</dbReference>
<dbReference type="PANTHER" id="PTHR42912:SF93">
    <property type="entry name" value="N6-ADENOSINE-METHYLTRANSFERASE TMT1A"/>
    <property type="match status" value="1"/>
</dbReference>
<evidence type="ECO:0000313" key="3">
    <source>
        <dbReference type="Proteomes" id="UP001251528"/>
    </source>
</evidence>
<comment type="caution">
    <text evidence="2">The sequence shown here is derived from an EMBL/GenBank/DDBJ whole genome shotgun (WGS) entry which is preliminary data.</text>
</comment>
<dbReference type="PANTHER" id="PTHR42912">
    <property type="entry name" value="METHYLTRANSFERASE"/>
    <property type="match status" value="1"/>
</dbReference>
<dbReference type="SUPFAM" id="SSF53335">
    <property type="entry name" value="S-adenosyl-L-methionine-dependent methyltransferases"/>
    <property type="match status" value="1"/>
</dbReference>
<evidence type="ECO:0000259" key="1">
    <source>
        <dbReference type="Pfam" id="PF13649"/>
    </source>
</evidence>
<reference evidence="2" key="1">
    <citation type="submission" date="2023-06" db="EMBL/GenBank/DDBJ databases">
        <title>Conoideocrella luteorostrata (Hypocreales: Clavicipitaceae), a potential biocontrol fungus for elongate hemlock scale in United States Christmas tree production areas.</title>
        <authorList>
            <person name="Barrett H."/>
            <person name="Lovett B."/>
            <person name="Macias A.M."/>
            <person name="Stajich J.E."/>
            <person name="Kasson M.T."/>
        </authorList>
    </citation>
    <scope>NUCLEOTIDE SEQUENCE</scope>
    <source>
        <strain evidence="2">ARSEF 14590</strain>
    </source>
</reference>
<dbReference type="Gene3D" id="3.40.50.150">
    <property type="entry name" value="Vaccinia Virus protein VP39"/>
    <property type="match status" value="1"/>
</dbReference>
<dbReference type="Pfam" id="PF13649">
    <property type="entry name" value="Methyltransf_25"/>
    <property type="match status" value="1"/>
</dbReference>
<dbReference type="InterPro" id="IPR041698">
    <property type="entry name" value="Methyltransf_25"/>
</dbReference>
<proteinExistence type="predicted"/>
<accession>A0AAJ0CK92</accession>
<evidence type="ECO:0000313" key="2">
    <source>
        <dbReference type="EMBL" id="KAK2593194.1"/>
    </source>
</evidence>
<dbReference type="GO" id="GO:0008168">
    <property type="term" value="F:methyltransferase activity"/>
    <property type="evidence" value="ECO:0007669"/>
    <property type="project" value="TreeGrafter"/>
</dbReference>
<dbReference type="InterPro" id="IPR029063">
    <property type="entry name" value="SAM-dependent_MTases_sf"/>
</dbReference>
<feature type="domain" description="Methyltransferase" evidence="1">
    <location>
        <begin position="72"/>
        <end position="165"/>
    </location>
</feature>
<keyword evidence="3" id="KW-1185">Reference proteome</keyword>
<dbReference type="Proteomes" id="UP001251528">
    <property type="component" value="Unassembled WGS sequence"/>
</dbReference>
<dbReference type="EMBL" id="JASWJB010000224">
    <property type="protein sequence ID" value="KAK2593194.1"/>
    <property type="molecule type" value="Genomic_DNA"/>
</dbReference>